<accession>A0AAV9KYI7</accession>
<evidence type="ECO:0000313" key="2">
    <source>
        <dbReference type="EMBL" id="KAK4718097.1"/>
    </source>
</evidence>
<comment type="catalytic activity">
    <reaction evidence="1">
        <text>O-phospho-L-seryl-[protein] + H2O = L-seryl-[protein] + phosphate</text>
        <dbReference type="Rhea" id="RHEA:20629"/>
        <dbReference type="Rhea" id="RHEA-COMP:9863"/>
        <dbReference type="Rhea" id="RHEA-COMP:11604"/>
        <dbReference type="ChEBI" id="CHEBI:15377"/>
        <dbReference type="ChEBI" id="CHEBI:29999"/>
        <dbReference type="ChEBI" id="CHEBI:43474"/>
        <dbReference type="ChEBI" id="CHEBI:83421"/>
        <dbReference type="EC" id="3.1.3.16"/>
    </reaction>
</comment>
<comment type="cofactor">
    <cofactor evidence="1">
        <name>Mn(2+)</name>
        <dbReference type="ChEBI" id="CHEBI:29035"/>
    </cofactor>
</comment>
<reference evidence="2 3" key="1">
    <citation type="submission" date="2023-10" db="EMBL/GenBank/DDBJ databases">
        <title>Genome-Wide Identification Analysis in wild type Solanum Pinnatisectum Reveals Some Genes Defensing Phytophthora Infestans.</title>
        <authorList>
            <person name="Sun C."/>
        </authorList>
    </citation>
    <scope>NUCLEOTIDE SEQUENCE [LARGE SCALE GENOMIC DNA]</scope>
    <source>
        <strain evidence="2">LQN</strain>
        <tissue evidence="2">Leaf</tissue>
    </source>
</reference>
<organism evidence="2 3">
    <name type="scientific">Solanum pinnatisectum</name>
    <name type="common">tansyleaf nightshade</name>
    <dbReference type="NCBI Taxonomy" id="50273"/>
    <lineage>
        <taxon>Eukaryota</taxon>
        <taxon>Viridiplantae</taxon>
        <taxon>Streptophyta</taxon>
        <taxon>Embryophyta</taxon>
        <taxon>Tracheophyta</taxon>
        <taxon>Spermatophyta</taxon>
        <taxon>Magnoliopsida</taxon>
        <taxon>eudicotyledons</taxon>
        <taxon>Gunneridae</taxon>
        <taxon>Pentapetalae</taxon>
        <taxon>asterids</taxon>
        <taxon>lamiids</taxon>
        <taxon>Solanales</taxon>
        <taxon>Solanaceae</taxon>
        <taxon>Solanoideae</taxon>
        <taxon>Solaneae</taxon>
        <taxon>Solanum</taxon>
    </lineage>
</organism>
<protein>
    <recommendedName>
        <fullName evidence="1">Protein phosphatase</fullName>
        <ecNumber evidence="1">3.1.3.16</ecNumber>
    </recommendedName>
</protein>
<keyword evidence="1" id="KW-0460">Magnesium</keyword>
<keyword evidence="1" id="KW-0479">Metal-binding</keyword>
<dbReference type="EC" id="3.1.3.16" evidence="1"/>
<dbReference type="GO" id="GO:0004722">
    <property type="term" value="F:protein serine/threonine phosphatase activity"/>
    <property type="evidence" value="ECO:0007669"/>
    <property type="project" value="UniProtKB-EC"/>
</dbReference>
<comment type="similarity">
    <text evidence="1">Belongs to the PP2C family.</text>
</comment>
<comment type="caution">
    <text evidence="2">The sequence shown here is derived from an EMBL/GenBank/DDBJ whole genome shotgun (WGS) entry which is preliminary data.</text>
</comment>
<dbReference type="Proteomes" id="UP001311915">
    <property type="component" value="Unassembled WGS sequence"/>
</dbReference>
<dbReference type="GO" id="GO:0046872">
    <property type="term" value="F:metal ion binding"/>
    <property type="evidence" value="ECO:0007669"/>
    <property type="project" value="UniProtKB-UniRule"/>
</dbReference>
<name>A0AAV9KYI7_9SOLN</name>
<evidence type="ECO:0000313" key="3">
    <source>
        <dbReference type="Proteomes" id="UP001311915"/>
    </source>
</evidence>
<comment type="cofactor">
    <cofactor evidence="1">
        <name>Mg(2+)</name>
        <dbReference type="ChEBI" id="CHEBI:18420"/>
    </cofactor>
</comment>
<dbReference type="InterPro" id="IPR036457">
    <property type="entry name" value="PPM-type-like_dom_sf"/>
</dbReference>
<keyword evidence="3" id="KW-1185">Reference proteome</keyword>
<keyword evidence="1" id="KW-0464">Manganese</keyword>
<keyword evidence="1" id="KW-0904">Protein phosphatase</keyword>
<evidence type="ECO:0000256" key="1">
    <source>
        <dbReference type="RuleBase" id="RU366020"/>
    </source>
</evidence>
<dbReference type="SUPFAM" id="SSF81606">
    <property type="entry name" value="PP2C-like"/>
    <property type="match status" value="1"/>
</dbReference>
<keyword evidence="1" id="KW-0378">Hydrolase</keyword>
<comment type="catalytic activity">
    <reaction evidence="1">
        <text>O-phospho-L-threonyl-[protein] + H2O = L-threonyl-[protein] + phosphate</text>
        <dbReference type="Rhea" id="RHEA:47004"/>
        <dbReference type="Rhea" id="RHEA-COMP:11060"/>
        <dbReference type="Rhea" id="RHEA-COMP:11605"/>
        <dbReference type="ChEBI" id="CHEBI:15377"/>
        <dbReference type="ChEBI" id="CHEBI:30013"/>
        <dbReference type="ChEBI" id="CHEBI:43474"/>
        <dbReference type="ChEBI" id="CHEBI:61977"/>
        <dbReference type="EC" id="3.1.3.16"/>
    </reaction>
</comment>
<dbReference type="EMBL" id="JAWPEI010000008">
    <property type="protein sequence ID" value="KAK4718097.1"/>
    <property type="molecule type" value="Genomic_DNA"/>
</dbReference>
<dbReference type="InterPro" id="IPR039123">
    <property type="entry name" value="PPTC7"/>
</dbReference>
<sequence length="104" mass="11499">MKVFNKAFLNAKAKGSSTACILTLSNDTLYTVNVGDIGFFSNSSVLEKVNVLVMASDIIVLGTDGLFDNVHDFRLEANVDCAICISVRKSHRSMNFRGEKRMYN</sequence>
<dbReference type="AlphaFoldDB" id="A0AAV9KYI7"/>
<gene>
    <name evidence="2" type="ORF">R3W88_016435</name>
</gene>
<dbReference type="PANTHER" id="PTHR12320:SF81">
    <property type="entry name" value="PROTEIN PHOSPHATASE 2C 23-RELATED"/>
    <property type="match status" value="1"/>
</dbReference>
<proteinExistence type="inferred from homology"/>
<dbReference type="PANTHER" id="PTHR12320">
    <property type="entry name" value="PROTEIN PHOSPHATASE 2C"/>
    <property type="match status" value="1"/>
</dbReference>